<proteinExistence type="predicted"/>
<evidence type="ECO:0000313" key="1">
    <source>
        <dbReference type="EMBL" id="ARM75498.1"/>
    </source>
</evidence>
<reference evidence="1 2" key="1">
    <citation type="submission" date="2017-03" db="EMBL/GenBank/DDBJ databases">
        <title>Sulfur activation and transportation mechanism of thermophilic Archaea Acidianus manzaensis YN-25.</title>
        <authorList>
            <person name="Ma Y."/>
            <person name="Yang Y."/>
            <person name="Xia J."/>
        </authorList>
    </citation>
    <scope>NUCLEOTIDE SEQUENCE [LARGE SCALE GENOMIC DNA]</scope>
    <source>
        <strain evidence="1 2">YN-25</strain>
    </source>
</reference>
<dbReference type="RefSeq" id="WP_148691268.1">
    <property type="nucleotide sequence ID" value="NZ_CP020477.1"/>
</dbReference>
<evidence type="ECO:0000313" key="2">
    <source>
        <dbReference type="Proteomes" id="UP000193404"/>
    </source>
</evidence>
<sequence length="97" mass="11098">MFGRLIRIGGIQIMDNLKNGPVKISQVKNSVSLYGSAFDLVLSELMISGLVRKFDKDGEEYIELTELGRNIINYGPYYGPYGGYHGHKHHEMYHGYW</sequence>
<dbReference type="Proteomes" id="UP000193404">
    <property type="component" value="Chromosome"/>
</dbReference>
<name>A0A1W6JZ11_9CREN</name>
<keyword evidence="2" id="KW-1185">Reference proteome</keyword>
<dbReference type="EMBL" id="CP020477">
    <property type="protein sequence ID" value="ARM75498.1"/>
    <property type="molecule type" value="Genomic_DNA"/>
</dbReference>
<gene>
    <name evidence="1" type="ORF">B6F84_05260</name>
</gene>
<protein>
    <recommendedName>
        <fullName evidence="3">ArnR1-like winged helix-turn-helix domain-containing protein</fullName>
    </recommendedName>
</protein>
<accession>A0A1W6JZ11</accession>
<dbReference type="AlphaFoldDB" id="A0A1W6JZ11"/>
<evidence type="ECO:0008006" key="3">
    <source>
        <dbReference type="Google" id="ProtNLM"/>
    </source>
</evidence>
<organism evidence="1 2">
    <name type="scientific">Acidianus manzaensis</name>
    <dbReference type="NCBI Taxonomy" id="282676"/>
    <lineage>
        <taxon>Archaea</taxon>
        <taxon>Thermoproteota</taxon>
        <taxon>Thermoprotei</taxon>
        <taxon>Sulfolobales</taxon>
        <taxon>Sulfolobaceae</taxon>
        <taxon>Acidianus</taxon>
    </lineage>
</organism>
<dbReference type="STRING" id="282676.B6F84_05260"/>
<dbReference type="GeneID" id="41590305"/>
<dbReference type="OrthoDB" id="27955at2157"/>
<dbReference type="KEGG" id="aman:B6F84_05260"/>